<evidence type="ECO:0008006" key="3">
    <source>
        <dbReference type="Google" id="ProtNLM"/>
    </source>
</evidence>
<dbReference type="AlphaFoldDB" id="A0A316G9I0"/>
<dbReference type="Proteomes" id="UP000245390">
    <property type="component" value="Unassembled WGS sequence"/>
</dbReference>
<organism evidence="1 2">
    <name type="scientific">Silicimonas algicola</name>
    <dbReference type="NCBI Taxonomy" id="1826607"/>
    <lineage>
        <taxon>Bacteria</taxon>
        <taxon>Pseudomonadati</taxon>
        <taxon>Pseudomonadota</taxon>
        <taxon>Alphaproteobacteria</taxon>
        <taxon>Rhodobacterales</taxon>
        <taxon>Paracoccaceae</taxon>
    </lineage>
</organism>
<name>A0A316G9I0_9RHOB</name>
<gene>
    <name evidence="1" type="ORF">C8D95_104329</name>
</gene>
<dbReference type="EMBL" id="QGGV01000004">
    <property type="protein sequence ID" value="PWK56656.1"/>
    <property type="molecule type" value="Genomic_DNA"/>
</dbReference>
<proteinExistence type="predicted"/>
<sequence>MAALQLTDVVTGNSLGLDYGFSDILATTIDGRRVLYALSRTEATLVEVGIGADGHLGIANTLALSGTFAAGSDPVLGLVDPAGSGQLLLMAGLPASTGQSVELSYLGALGDQAPLSVTGLLAAPTGLDLSGAAGLVSGRLGSGGLDLFTDFGNGLVWSASLEDTADRALGDVAAAVAFEHDGAVLVATVSATENGLNLVAITPGGMGYVAVMGASEGLPIGRPSDVEVIQRLDETLLVVSGRTSSSLSVVSLGPAGAPILSDHILDAPWTRFQGAEAVATATYGDFAFVAAGGSEGGVSLFTVLPGGRMVHLSSVADADQMPLYRVSALEAQVAYNRIDIFAVSAIEAGIARLSYDLSGFGAVVLPPAVWPWGPQRPIS</sequence>
<reference evidence="1 2" key="1">
    <citation type="submission" date="2018-05" db="EMBL/GenBank/DDBJ databases">
        <title>Genomic Encyclopedia of Type Strains, Phase IV (KMG-IV): sequencing the most valuable type-strain genomes for metagenomic binning, comparative biology and taxonomic classification.</title>
        <authorList>
            <person name="Goeker M."/>
        </authorList>
    </citation>
    <scope>NUCLEOTIDE SEQUENCE [LARGE SCALE GENOMIC DNA]</scope>
    <source>
        <strain evidence="1 2">DSM 103371</strain>
    </source>
</reference>
<evidence type="ECO:0000313" key="1">
    <source>
        <dbReference type="EMBL" id="PWK56656.1"/>
    </source>
</evidence>
<keyword evidence="2" id="KW-1185">Reference proteome</keyword>
<dbReference type="RefSeq" id="WP_109759327.1">
    <property type="nucleotide sequence ID" value="NZ_CP034588.1"/>
</dbReference>
<accession>A0A316G9I0</accession>
<protein>
    <recommendedName>
        <fullName evidence="3">6-phosphogluconolactonase (Cycloisomerase 2 family)</fullName>
    </recommendedName>
</protein>
<comment type="caution">
    <text evidence="1">The sequence shown here is derived from an EMBL/GenBank/DDBJ whole genome shotgun (WGS) entry which is preliminary data.</text>
</comment>
<dbReference type="OrthoDB" id="9342475at2"/>
<evidence type="ECO:0000313" key="2">
    <source>
        <dbReference type="Proteomes" id="UP000245390"/>
    </source>
</evidence>
<dbReference type="KEGG" id="salo:EF888_00325"/>